<organism evidence="6 7">
    <name type="scientific">Candidatus Lachnoclostridium stercoripullorum</name>
    <dbReference type="NCBI Taxonomy" id="2838635"/>
    <lineage>
        <taxon>Bacteria</taxon>
        <taxon>Bacillati</taxon>
        <taxon>Bacillota</taxon>
        <taxon>Clostridia</taxon>
        <taxon>Lachnospirales</taxon>
        <taxon>Lachnospiraceae</taxon>
    </lineage>
</organism>
<feature type="domain" description="NlpC/P60" evidence="5">
    <location>
        <begin position="101"/>
        <end position="222"/>
    </location>
</feature>
<dbReference type="InterPro" id="IPR051202">
    <property type="entry name" value="Peptidase_C40"/>
</dbReference>
<evidence type="ECO:0000313" key="6">
    <source>
        <dbReference type="EMBL" id="HIX52870.1"/>
    </source>
</evidence>
<dbReference type="SUPFAM" id="SSF54001">
    <property type="entry name" value="Cysteine proteinases"/>
    <property type="match status" value="1"/>
</dbReference>
<dbReference type="Pfam" id="PF00877">
    <property type="entry name" value="NLPC_P60"/>
    <property type="match status" value="1"/>
</dbReference>
<evidence type="ECO:0000256" key="2">
    <source>
        <dbReference type="ARBA" id="ARBA00022670"/>
    </source>
</evidence>
<protein>
    <submittedName>
        <fullName evidence="6">C40 family peptidase</fullName>
    </submittedName>
</protein>
<name>A0A9D2AWV2_9FIRM</name>
<proteinExistence type="inferred from homology"/>
<dbReference type="PANTHER" id="PTHR47053">
    <property type="entry name" value="MUREIN DD-ENDOPEPTIDASE MEPH-RELATED"/>
    <property type="match status" value="1"/>
</dbReference>
<dbReference type="InterPro" id="IPR038765">
    <property type="entry name" value="Papain-like_cys_pep_sf"/>
</dbReference>
<dbReference type="PROSITE" id="PS51935">
    <property type="entry name" value="NLPC_P60"/>
    <property type="match status" value="1"/>
</dbReference>
<accession>A0A9D2AWV2</accession>
<evidence type="ECO:0000256" key="1">
    <source>
        <dbReference type="ARBA" id="ARBA00007074"/>
    </source>
</evidence>
<dbReference type="Gene3D" id="3.90.1720.10">
    <property type="entry name" value="endopeptidase domain like (from Nostoc punctiforme)"/>
    <property type="match status" value="1"/>
</dbReference>
<evidence type="ECO:0000313" key="7">
    <source>
        <dbReference type="Proteomes" id="UP000886780"/>
    </source>
</evidence>
<dbReference type="GO" id="GO:0006508">
    <property type="term" value="P:proteolysis"/>
    <property type="evidence" value="ECO:0007669"/>
    <property type="project" value="UniProtKB-KW"/>
</dbReference>
<dbReference type="AlphaFoldDB" id="A0A9D2AWV2"/>
<dbReference type="Proteomes" id="UP000886780">
    <property type="component" value="Unassembled WGS sequence"/>
</dbReference>
<reference evidence="6" key="1">
    <citation type="journal article" date="2021" name="PeerJ">
        <title>Extensive microbial diversity within the chicken gut microbiome revealed by metagenomics and culture.</title>
        <authorList>
            <person name="Gilroy R."/>
            <person name="Ravi A."/>
            <person name="Getino M."/>
            <person name="Pursley I."/>
            <person name="Horton D.L."/>
            <person name="Alikhan N.F."/>
            <person name="Baker D."/>
            <person name="Gharbi K."/>
            <person name="Hall N."/>
            <person name="Watson M."/>
            <person name="Adriaenssens E.M."/>
            <person name="Foster-Nyarko E."/>
            <person name="Jarju S."/>
            <person name="Secka A."/>
            <person name="Antonio M."/>
            <person name="Oren A."/>
            <person name="Chaudhuri R.R."/>
            <person name="La Ragione R."/>
            <person name="Hildebrand F."/>
            <person name="Pallen M.J."/>
        </authorList>
    </citation>
    <scope>NUCLEOTIDE SEQUENCE</scope>
    <source>
        <strain evidence="6">ChiGjej4B4-12881</strain>
    </source>
</reference>
<keyword evidence="2" id="KW-0645">Protease</keyword>
<keyword evidence="4" id="KW-0788">Thiol protease</keyword>
<gene>
    <name evidence="6" type="ORF">IAA28_08720</name>
</gene>
<dbReference type="GO" id="GO:0008234">
    <property type="term" value="F:cysteine-type peptidase activity"/>
    <property type="evidence" value="ECO:0007669"/>
    <property type="project" value="UniProtKB-KW"/>
</dbReference>
<dbReference type="PANTHER" id="PTHR47053:SF1">
    <property type="entry name" value="MUREIN DD-ENDOPEPTIDASE MEPH-RELATED"/>
    <property type="match status" value="1"/>
</dbReference>
<reference evidence="6" key="2">
    <citation type="submission" date="2021-04" db="EMBL/GenBank/DDBJ databases">
        <authorList>
            <person name="Gilroy R."/>
        </authorList>
    </citation>
    <scope>NUCLEOTIDE SEQUENCE</scope>
    <source>
        <strain evidence="6">ChiGjej4B4-12881</strain>
    </source>
</reference>
<dbReference type="EMBL" id="DXEU01000154">
    <property type="protein sequence ID" value="HIX52870.1"/>
    <property type="molecule type" value="Genomic_DNA"/>
</dbReference>
<evidence type="ECO:0000259" key="5">
    <source>
        <dbReference type="PROSITE" id="PS51935"/>
    </source>
</evidence>
<dbReference type="InterPro" id="IPR000064">
    <property type="entry name" value="NLP_P60_dom"/>
</dbReference>
<comment type="similarity">
    <text evidence="1">Belongs to the peptidase C40 family.</text>
</comment>
<sequence>MAAPQVLNGPGMEQTSMMTVISDSVFVKTSAGGDEVLTEAIQGASFHVVDEAENGWIQVAVGSELGYLPVTEDIKISENEEAAQAVKEEVLAQAAAEQAQADRRQNLVNYALQFVGGPYRYGGNDPHTGVDCSGFTRYVMQHGAGVSIARSSTAQSNQGRVVSAEEMRPGDLIFYGSGRSINHVGLYIGDGQIVHASTYETGIKTSPWNYRAPVKIVNVLGD</sequence>
<evidence type="ECO:0000256" key="4">
    <source>
        <dbReference type="ARBA" id="ARBA00022807"/>
    </source>
</evidence>
<comment type="caution">
    <text evidence="6">The sequence shown here is derived from an EMBL/GenBank/DDBJ whole genome shotgun (WGS) entry which is preliminary data.</text>
</comment>
<keyword evidence="3" id="KW-0378">Hydrolase</keyword>
<evidence type="ECO:0000256" key="3">
    <source>
        <dbReference type="ARBA" id="ARBA00022801"/>
    </source>
</evidence>